<dbReference type="InterPro" id="IPR013783">
    <property type="entry name" value="Ig-like_fold"/>
</dbReference>
<dbReference type="PANTHER" id="PTHR45080:SF8">
    <property type="entry name" value="IG-LIKE DOMAIN-CONTAINING PROTEIN"/>
    <property type="match status" value="1"/>
</dbReference>
<dbReference type="InterPro" id="IPR003599">
    <property type="entry name" value="Ig_sub"/>
</dbReference>
<reference evidence="5" key="1">
    <citation type="submission" date="2019-03" db="EMBL/GenBank/DDBJ databases">
        <title>Improved annotation for the trematode Fasciola hepatica.</title>
        <authorList>
            <person name="Choi Y.-J."/>
            <person name="Martin J."/>
            <person name="Mitreva M."/>
        </authorList>
    </citation>
    <scope>NUCLEOTIDE SEQUENCE [LARGE SCALE GENOMIC DNA]</scope>
</reference>
<dbReference type="Proteomes" id="UP000230066">
    <property type="component" value="Unassembled WGS sequence"/>
</dbReference>
<gene>
    <name evidence="5" type="ORF">D915_001765</name>
</gene>
<evidence type="ECO:0000313" key="5">
    <source>
        <dbReference type="EMBL" id="THD27428.1"/>
    </source>
</evidence>
<feature type="chain" id="PRO_5020030814" evidence="3">
    <location>
        <begin position="29"/>
        <end position="425"/>
    </location>
</feature>
<accession>A0A4E0RWS3</accession>
<dbReference type="InterPro" id="IPR050958">
    <property type="entry name" value="Cell_Adh-Cytoskel_Orgn"/>
</dbReference>
<keyword evidence="1 3" id="KW-0732">Signal</keyword>
<dbReference type="PROSITE" id="PS50835">
    <property type="entry name" value="IG_LIKE"/>
    <property type="match status" value="1"/>
</dbReference>
<protein>
    <submittedName>
        <fullName evidence="5">Opioid-binding protein/cell adhesion molecule</fullName>
    </submittedName>
</protein>
<keyword evidence="6" id="KW-1185">Reference proteome</keyword>
<dbReference type="GO" id="GO:0043025">
    <property type="term" value="C:neuronal cell body"/>
    <property type="evidence" value="ECO:0007669"/>
    <property type="project" value="TreeGrafter"/>
</dbReference>
<dbReference type="PANTHER" id="PTHR45080">
    <property type="entry name" value="CONTACTIN 5"/>
    <property type="match status" value="1"/>
</dbReference>
<evidence type="ECO:0000259" key="4">
    <source>
        <dbReference type="PROSITE" id="PS50835"/>
    </source>
</evidence>
<feature type="domain" description="Ig-like" evidence="4">
    <location>
        <begin position="209"/>
        <end position="371"/>
    </location>
</feature>
<feature type="signal peptide" evidence="3">
    <location>
        <begin position="1"/>
        <end position="28"/>
    </location>
</feature>
<comment type="caution">
    <text evidence="5">The sequence shown here is derived from an EMBL/GenBank/DDBJ whole genome shotgun (WGS) entry which is preliminary data.</text>
</comment>
<dbReference type="GO" id="GO:0050808">
    <property type="term" value="P:synapse organization"/>
    <property type="evidence" value="ECO:0007669"/>
    <property type="project" value="TreeGrafter"/>
</dbReference>
<dbReference type="InterPro" id="IPR013106">
    <property type="entry name" value="Ig_V-set"/>
</dbReference>
<dbReference type="InterPro" id="IPR007110">
    <property type="entry name" value="Ig-like_dom"/>
</dbReference>
<organism evidence="5 6">
    <name type="scientific">Fasciola hepatica</name>
    <name type="common">Liver fluke</name>
    <dbReference type="NCBI Taxonomy" id="6192"/>
    <lineage>
        <taxon>Eukaryota</taxon>
        <taxon>Metazoa</taxon>
        <taxon>Spiralia</taxon>
        <taxon>Lophotrochozoa</taxon>
        <taxon>Platyhelminthes</taxon>
        <taxon>Trematoda</taxon>
        <taxon>Digenea</taxon>
        <taxon>Plagiorchiida</taxon>
        <taxon>Echinostomata</taxon>
        <taxon>Echinostomatoidea</taxon>
        <taxon>Fasciolidae</taxon>
        <taxon>Fasciola</taxon>
    </lineage>
</organism>
<dbReference type="GO" id="GO:0030424">
    <property type="term" value="C:axon"/>
    <property type="evidence" value="ECO:0007669"/>
    <property type="project" value="TreeGrafter"/>
</dbReference>
<proteinExistence type="predicted"/>
<dbReference type="EMBL" id="JXXN02000427">
    <property type="protein sequence ID" value="THD27428.1"/>
    <property type="molecule type" value="Genomic_DNA"/>
</dbReference>
<dbReference type="GO" id="GO:0007156">
    <property type="term" value="P:homophilic cell adhesion via plasma membrane adhesion molecules"/>
    <property type="evidence" value="ECO:0007669"/>
    <property type="project" value="TreeGrafter"/>
</dbReference>
<evidence type="ECO:0000256" key="2">
    <source>
        <dbReference type="ARBA" id="ARBA00023157"/>
    </source>
</evidence>
<dbReference type="GO" id="GO:0008046">
    <property type="term" value="F:axon guidance receptor activity"/>
    <property type="evidence" value="ECO:0007669"/>
    <property type="project" value="TreeGrafter"/>
</dbReference>
<sequence length="425" mass="48073">MLTGQMVMETQWWIIILLLFVYPNPVQNDQKFTNVSGHNQSTDFLEQLQQDLVRSTTSLSASSETDHFNAIGHVGPVMEQSPLRRHSRATTSKGIETFESGKVEAVVNTTALLPCRPLKKSVGNSAWDEGTKGTLLWKRLSTNDYLIHDNRRLHSDTRYILDMSSFDQTIMDLRIDNVQRKDEGEYLCLYSTGQNVYKRRIDLIVLVPPIIYENSSSPVRVVVQEGDTTVLHCKAWGIPEPTLTWHSIPQDGPPRPISLTMDSIPPTIKMANQKIGQSIHRTTMVRALIKGNPINAFYWEFERHPIHGPNSNCLIPMPNEKYCVSVDKISSVKKEVKTTLFIANLTSEDFGSYTCVVETPFGIFRNSTEVFRKFQLFVVVYVCGISLSFPSIDISEKGGNMVTVYSFRSSSNRLVVPKICPNHIK</sequence>
<dbReference type="CDD" id="cd00096">
    <property type="entry name" value="Ig"/>
    <property type="match status" value="1"/>
</dbReference>
<dbReference type="InterPro" id="IPR036179">
    <property type="entry name" value="Ig-like_dom_sf"/>
</dbReference>
<dbReference type="AlphaFoldDB" id="A0A4E0RWS3"/>
<evidence type="ECO:0000256" key="3">
    <source>
        <dbReference type="SAM" id="SignalP"/>
    </source>
</evidence>
<evidence type="ECO:0000313" key="6">
    <source>
        <dbReference type="Proteomes" id="UP000230066"/>
    </source>
</evidence>
<dbReference type="Gene3D" id="2.60.40.10">
    <property type="entry name" value="Immunoglobulins"/>
    <property type="match status" value="3"/>
</dbReference>
<keyword evidence="2" id="KW-1015">Disulfide bond</keyword>
<name>A0A4E0RWS3_FASHE</name>
<dbReference type="Pfam" id="PF07686">
    <property type="entry name" value="V-set"/>
    <property type="match status" value="1"/>
</dbReference>
<dbReference type="SMART" id="SM00409">
    <property type="entry name" value="IG"/>
    <property type="match status" value="2"/>
</dbReference>
<evidence type="ECO:0000256" key="1">
    <source>
        <dbReference type="ARBA" id="ARBA00022729"/>
    </source>
</evidence>
<dbReference type="GO" id="GO:0005886">
    <property type="term" value="C:plasma membrane"/>
    <property type="evidence" value="ECO:0007669"/>
    <property type="project" value="TreeGrafter"/>
</dbReference>
<dbReference type="SUPFAM" id="SSF48726">
    <property type="entry name" value="Immunoglobulin"/>
    <property type="match status" value="2"/>
</dbReference>